<name>A0A3G9J8L8_9FIRM</name>
<dbReference type="EMBL" id="AP019309">
    <property type="protein sequence ID" value="BBH26882.1"/>
    <property type="molecule type" value="Genomic_DNA"/>
</dbReference>
<evidence type="ECO:0000313" key="2">
    <source>
        <dbReference type="Proteomes" id="UP000268059"/>
    </source>
</evidence>
<organism evidence="1 2">
    <name type="scientific">Intestinibaculum porci</name>
    <dbReference type="NCBI Taxonomy" id="2487118"/>
    <lineage>
        <taxon>Bacteria</taxon>
        <taxon>Bacillati</taxon>
        <taxon>Bacillota</taxon>
        <taxon>Erysipelotrichia</taxon>
        <taxon>Erysipelotrichales</taxon>
        <taxon>Erysipelotrichaceae</taxon>
        <taxon>Intestinibaculum</taxon>
    </lineage>
</organism>
<protein>
    <submittedName>
        <fullName evidence="1">Uncharacterized protein</fullName>
    </submittedName>
</protein>
<dbReference type="AlphaFoldDB" id="A0A3G9J8L8"/>
<keyword evidence="2" id="KW-1185">Reference proteome</keyword>
<dbReference type="RefSeq" id="WP_125119677.1">
    <property type="nucleotide sequence ID" value="NZ_AP019309.1"/>
</dbReference>
<evidence type="ECO:0000313" key="1">
    <source>
        <dbReference type="EMBL" id="BBH26882.1"/>
    </source>
</evidence>
<accession>A0A3G9J8L8</accession>
<dbReference type="KEGG" id="ebm:SG0102_18160"/>
<proteinExistence type="predicted"/>
<sequence>MIIHLVSEIKKNSNVSKKINDDINFIAISDNEFYWYLDSMRNMNIDDYEITQDSYFEMVEEIDINLVQCPYCEHIGVLEHTEMTYERSVINTVEELDNPLNIELVVVYCQNCNTYHAIIPWGFIPFTSFTYRFVLDALYSYYFKNDENKKRTAEEMCIARSTLHNWIKRFESESGSVASLHDMKKRISDVFNETANALSGTDPDQIRRQLLERLAKYRAFLSAFLGCKLAAEDKPFLIPARTKADKNNLHVKKFTFGKLLTLM</sequence>
<dbReference type="InParanoid" id="A0A3G9J8L8"/>
<gene>
    <name evidence="1" type="ORF">SG0102_18160</name>
</gene>
<reference evidence="1 2" key="1">
    <citation type="submission" date="2018-11" db="EMBL/GenBank/DDBJ databases">
        <title>Novel Erysipelotrichaceae bacterium isolated from small intestine of a swine.</title>
        <authorList>
            <person name="Kim J.S."/>
            <person name="Choe H."/>
            <person name="Lee Y.R."/>
            <person name="Kim K.M."/>
            <person name="Park D.S."/>
        </authorList>
    </citation>
    <scope>NUCLEOTIDE SEQUENCE [LARGE SCALE GENOMIC DNA]</scope>
    <source>
        <strain evidence="1 2">SG0102</strain>
    </source>
</reference>
<dbReference type="OrthoDB" id="2857559at2"/>
<dbReference type="Proteomes" id="UP000268059">
    <property type="component" value="Chromosome"/>
</dbReference>